<name>A0A7W5BM01_9HYPH</name>
<comment type="caution">
    <text evidence="1">The sequence shown here is derived from an EMBL/GenBank/DDBJ whole genome shotgun (WGS) entry which is preliminary data.</text>
</comment>
<accession>A0A7W5BM01</accession>
<dbReference type="AlphaFoldDB" id="A0A7W5BM01"/>
<gene>
    <name evidence="1" type="ORF">FHS26_003149</name>
</gene>
<keyword evidence="2" id="KW-1185">Reference proteome</keyword>
<organism evidence="1 2">
    <name type="scientific">Rhizobium pisi</name>
    <dbReference type="NCBI Taxonomy" id="574561"/>
    <lineage>
        <taxon>Bacteria</taxon>
        <taxon>Pseudomonadati</taxon>
        <taxon>Pseudomonadota</taxon>
        <taxon>Alphaproteobacteria</taxon>
        <taxon>Hyphomicrobiales</taxon>
        <taxon>Rhizobiaceae</taxon>
        <taxon>Rhizobium/Agrobacterium group</taxon>
        <taxon>Rhizobium</taxon>
    </lineage>
</organism>
<reference evidence="1 2" key="1">
    <citation type="submission" date="2020-08" db="EMBL/GenBank/DDBJ databases">
        <title>Genomic Encyclopedia of Type Strains, Phase III (KMG-III): the genomes of soil and plant-associated and newly described type strains.</title>
        <authorList>
            <person name="Whitman W."/>
        </authorList>
    </citation>
    <scope>NUCLEOTIDE SEQUENCE [LARGE SCALE GENOMIC DNA]</scope>
    <source>
        <strain evidence="1 2">CECT 4113</strain>
    </source>
</reference>
<proteinExistence type="predicted"/>
<sequence length="71" mass="8314">MSIHRNHMKIHGVVDPYGFMHARDFVETCNSFCAGCLQDLLIENPEFWFMWEDLEKLLALPGRFENVLENG</sequence>
<protein>
    <submittedName>
        <fullName evidence="1">Uncharacterized protein</fullName>
    </submittedName>
</protein>
<evidence type="ECO:0000313" key="2">
    <source>
        <dbReference type="Proteomes" id="UP000518315"/>
    </source>
</evidence>
<evidence type="ECO:0000313" key="1">
    <source>
        <dbReference type="EMBL" id="MBB3135404.1"/>
    </source>
</evidence>
<dbReference type="EMBL" id="JACHXH010000010">
    <property type="protein sequence ID" value="MBB3135404.1"/>
    <property type="molecule type" value="Genomic_DNA"/>
</dbReference>
<dbReference type="Proteomes" id="UP000518315">
    <property type="component" value="Unassembled WGS sequence"/>
</dbReference>